<gene>
    <name evidence="18" type="ordered locus">Thivi_4483</name>
</gene>
<dbReference type="eggNOG" id="COG3005">
    <property type="taxonomic scope" value="Bacteria"/>
</dbReference>
<keyword evidence="5 12" id="KW-0349">Heme</keyword>
<dbReference type="AlphaFoldDB" id="I3YH12"/>
<dbReference type="GO" id="GO:0020037">
    <property type="term" value="F:heme binding"/>
    <property type="evidence" value="ECO:0007669"/>
    <property type="project" value="InterPro"/>
</dbReference>
<comment type="PTM">
    <text evidence="12">Binds 4 heme groups per subunit.</text>
</comment>
<dbReference type="GO" id="GO:0005886">
    <property type="term" value="C:plasma membrane"/>
    <property type="evidence" value="ECO:0007669"/>
    <property type="project" value="UniProtKB-SubCell"/>
</dbReference>
<dbReference type="EMBL" id="CP003154">
    <property type="protein sequence ID" value="AFL76280.1"/>
    <property type="molecule type" value="Genomic_DNA"/>
</dbReference>
<dbReference type="GO" id="GO:0009055">
    <property type="term" value="F:electron transfer activity"/>
    <property type="evidence" value="ECO:0007669"/>
    <property type="project" value="TreeGrafter"/>
</dbReference>
<dbReference type="Proteomes" id="UP000006062">
    <property type="component" value="Chromosome"/>
</dbReference>
<evidence type="ECO:0000256" key="9">
    <source>
        <dbReference type="ARBA" id="ARBA00022989"/>
    </source>
</evidence>
<evidence type="ECO:0000256" key="10">
    <source>
        <dbReference type="ARBA" id="ARBA00023004"/>
    </source>
</evidence>
<dbReference type="InterPro" id="IPR038266">
    <property type="entry name" value="NapC/NirT_cytc_sf"/>
</dbReference>
<proteinExistence type="inferred from homology"/>
<dbReference type="RefSeq" id="WP_014780654.1">
    <property type="nucleotide sequence ID" value="NC_018012.1"/>
</dbReference>
<feature type="binding site" description="covalent" evidence="13">
    <location>
        <position position="170"/>
    </location>
    <ligand>
        <name>heme</name>
        <dbReference type="ChEBI" id="CHEBI:30413"/>
        <label>4</label>
    </ligand>
</feature>
<organism evidence="18 19">
    <name type="scientific">Thiocystis violascens (strain ATCC 17096 / DSM 198 / 6111)</name>
    <name type="common">Chromatium violascens</name>
    <dbReference type="NCBI Taxonomy" id="765911"/>
    <lineage>
        <taxon>Bacteria</taxon>
        <taxon>Pseudomonadati</taxon>
        <taxon>Pseudomonadota</taxon>
        <taxon>Gammaproteobacteria</taxon>
        <taxon>Chromatiales</taxon>
        <taxon>Chromatiaceae</taxon>
        <taxon>Thiocystis</taxon>
    </lineage>
</organism>
<evidence type="ECO:0000259" key="17">
    <source>
        <dbReference type="Pfam" id="PF03264"/>
    </source>
</evidence>
<dbReference type="SUPFAM" id="SSF48695">
    <property type="entry name" value="Multiheme cytochromes"/>
    <property type="match status" value="1"/>
</dbReference>
<dbReference type="PANTHER" id="PTHR30333">
    <property type="entry name" value="CYTOCHROME C-TYPE PROTEIN"/>
    <property type="match status" value="1"/>
</dbReference>
<keyword evidence="10 12" id="KW-0408">Iron</keyword>
<evidence type="ECO:0000256" key="3">
    <source>
        <dbReference type="ARBA" id="ARBA00022448"/>
    </source>
</evidence>
<feature type="binding site" description="covalent" evidence="13">
    <location>
        <position position="141"/>
    </location>
    <ligand>
        <name>heme</name>
        <dbReference type="ChEBI" id="CHEBI:30413"/>
        <label>3</label>
    </ligand>
</feature>
<evidence type="ECO:0000313" key="18">
    <source>
        <dbReference type="EMBL" id="AFL76280.1"/>
    </source>
</evidence>
<feature type="binding site" description="covalent" evidence="13">
    <location>
        <position position="173"/>
    </location>
    <ligand>
        <name>heme</name>
        <dbReference type="ChEBI" id="CHEBI:30413"/>
        <label>4</label>
    </ligand>
</feature>
<dbReference type="FunFam" id="1.10.3820.10:FF:000001">
    <property type="entry name" value="Cytochrome c-type protein"/>
    <property type="match status" value="1"/>
</dbReference>
<comment type="subcellular location">
    <subcellularLocation>
        <location evidence="1">Cell membrane</location>
        <topology evidence="1">Single-pass membrane protein</topology>
    </subcellularLocation>
</comment>
<feature type="binding site" description="axial binding residue" evidence="14">
    <location>
        <position position="55"/>
    </location>
    <ligand>
        <name>heme</name>
        <dbReference type="ChEBI" id="CHEBI:30413"/>
        <label>1</label>
    </ligand>
    <ligandPart>
        <name>Fe</name>
        <dbReference type="ChEBI" id="CHEBI:18248"/>
    </ligandPart>
</feature>
<keyword evidence="4" id="KW-1003">Cell membrane</keyword>
<feature type="binding site" description="covalent" evidence="13">
    <location>
        <position position="49"/>
    </location>
    <ligand>
        <name>heme</name>
        <dbReference type="ChEBI" id="CHEBI:30413"/>
        <label>1</label>
    </ligand>
</feature>
<keyword evidence="3 12" id="KW-0813">Transport</keyword>
<evidence type="ECO:0000256" key="12">
    <source>
        <dbReference type="PIRNR" id="PIRNR000013"/>
    </source>
</evidence>
<dbReference type="InterPro" id="IPR036280">
    <property type="entry name" value="Multihaem_cyt_sf"/>
</dbReference>
<keyword evidence="19" id="KW-1185">Reference proteome</keyword>
<protein>
    <recommendedName>
        <fullName evidence="12">Cytochrome c-type protein</fullName>
    </recommendedName>
</protein>
<feature type="binding site" description="axial binding residue" evidence="14">
    <location>
        <position position="174"/>
    </location>
    <ligand>
        <name>heme</name>
        <dbReference type="ChEBI" id="CHEBI:30413"/>
        <label>4</label>
    </ligand>
    <ligandPart>
        <name>Fe</name>
        <dbReference type="ChEBI" id="CHEBI:18248"/>
    </ligandPart>
</feature>
<evidence type="ECO:0000256" key="11">
    <source>
        <dbReference type="ARBA" id="ARBA00023136"/>
    </source>
</evidence>
<feature type="compositionally biased region" description="Basic and acidic residues" evidence="15">
    <location>
        <begin position="176"/>
        <end position="192"/>
    </location>
</feature>
<keyword evidence="11 16" id="KW-0472">Membrane</keyword>
<evidence type="ECO:0000256" key="7">
    <source>
        <dbReference type="ARBA" id="ARBA00022723"/>
    </source>
</evidence>
<feature type="domain" description="NapC/NirT cytochrome c N-terminal" evidence="17">
    <location>
        <begin position="18"/>
        <end position="183"/>
    </location>
</feature>
<dbReference type="GO" id="GO:0019333">
    <property type="term" value="P:denitrification pathway"/>
    <property type="evidence" value="ECO:0007669"/>
    <property type="project" value="InterPro"/>
</dbReference>
<evidence type="ECO:0000256" key="14">
    <source>
        <dbReference type="PIRSR" id="PIRSR000013-2"/>
    </source>
</evidence>
<keyword evidence="9 16" id="KW-1133">Transmembrane helix</keyword>
<evidence type="ECO:0000256" key="13">
    <source>
        <dbReference type="PIRSR" id="PIRSR000013-1"/>
    </source>
</evidence>
<dbReference type="PANTHER" id="PTHR30333:SF3">
    <property type="entry name" value="CYTOCHROME C-TYPE PROTEIN TORY"/>
    <property type="match status" value="1"/>
</dbReference>
<keyword evidence="8 12" id="KW-0249">Electron transport</keyword>
<dbReference type="Gene3D" id="1.10.3820.10">
    <property type="entry name" value="Di-heme elbow motif domain"/>
    <property type="match status" value="1"/>
</dbReference>
<evidence type="ECO:0000256" key="2">
    <source>
        <dbReference type="ARBA" id="ARBA00007395"/>
    </source>
</evidence>
<reference evidence="18 19" key="1">
    <citation type="submission" date="2012-06" db="EMBL/GenBank/DDBJ databases">
        <title>Complete sequence of Thiocystis violascens DSM 198.</title>
        <authorList>
            <consortium name="US DOE Joint Genome Institute"/>
            <person name="Lucas S."/>
            <person name="Han J."/>
            <person name="Lapidus A."/>
            <person name="Cheng J.-F."/>
            <person name="Goodwin L."/>
            <person name="Pitluck S."/>
            <person name="Peters L."/>
            <person name="Ovchinnikova G."/>
            <person name="Teshima H."/>
            <person name="Detter J.C."/>
            <person name="Han C."/>
            <person name="Tapia R."/>
            <person name="Land M."/>
            <person name="Hauser L."/>
            <person name="Kyrpides N."/>
            <person name="Ivanova N."/>
            <person name="Pagani I."/>
            <person name="Vogl K."/>
            <person name="Liu Z."/>
            <person name="Frigaard N.-U."/>
            <person name="Bryant D."/>
            <person name="Woyke T."/>
        </authorList>
    </citation>
    <scope>NUCLEOTIDE SEQUENCE [LARGE SCALE GENOMIC DNA]</scope>
    <source>
        <strain evidence="19">ATCC 17096 / DSM 198 / 6111</strain>
    </source>
</reference>
<feature type="transmembrane region" description="Helical" evidence="16">
    <location>
        <begin position="20"/>
        <end position="40"/>
    </location>
</feature>
<feature type="binding site" evidence="13">
    <location>
        <position position="100"/>
    </location>
    <ligand>
        <name>a menaquinol</name>
        <dbReference type="ChEBI" id="CHEBI:18151"/>
    </ligand>
</feature>
<dbReference type="STRING" id="765911.Thivi_4483"/>
<feature type="region of interest" description="Disordered" evidence="15">
    <location>
        <begin position="176"/>
        <end position="201"/>
    </location>
</feature>
<feature type="binding site" description="covalent" evidence="13">
    <location>
        <position position="138"/>
    </location>
    <ligand>
        <name>heme</name>
        <dbReference type="ChEBI" id="CHEBI:30413"/>
        <label>3</label>
    </ligand>
</feature>
<dbReference type="GO" id="GO:0009061">
    <property type="term" value="P:anaerobic respiration"/>
    <property type="evidence" value="ECO:0007669"/>
    <property type="project" value="TreeGrafter"/>
</dbReference>
<accession>I3YH12</accession>
<dbReference type="InterPro" id="IPR024717">
    <property type="entry name" value="NapC/NirT/NrfH"/>
</dbReference>
<evidence type="ECO:0000256" key="1">
    <source>
        <dbReference type="ARBA" id="ARBA00004162"/>
    </source>
</evidence>
<evidence type="ECO:0000256" key="6">
    <source>
        <dbReference type="ARBA" id="ARBA00022692"/>
    </source>
</evidence>
<feature type="binding site" description="axial binding residue" evidence="14">
    <location>
        <position position="82"/>
    </location>
    <ligand>
        <name>heme</name>
        <dbReference type="ChEBI" id="CHEBI:30413"/>
        <label>2</label>
    </ligand>
    <ligandPart>
        <name>Fe</name>
        <dbReference type="ChEBI" id="CHEBI:18248"/>
    </ligandPart>
</feature>
<feature type="binding site" description="axial binding residue" evidence="14">
    <location>
        <position position="179"/>
    </location>
    <ligand>
        <name>heme</name>
        <dbReference type="ChEBI" id="CHEBI:30413"/>
        <label>2</label>
    </ligand>
    <ligandPart>
        <name>Fe</name>
        <dbReference type="ChEBI" id="CHEBI:18248"/>
    </ligandPart>
</feature>
<comment type="similarity">
    <text evidence="2">Belongs to the NapC/NirT/NrfH family.</text>
</comment>
<dbReference type="PIRSF" id="PIRSF000013">
    <property type="entry name" value="4_hem_cytochrm_NapC"/>
    <property type="match status" value="1"/>
</dbReference>
<dbReference type="OrthoDB" id="9782159at2"/>
<dbReference type="HOGENOM" id="CLU_096753_2_0_6"/>
<feature type="binding site" description="covalent" evidence="13">
    <location>
        <position position="52"/>
    </location>
    <ligand>
        <name>heme</name>
        <dbReference type="ChEBI" id="CHEBI:30413"/>
        <label>1</label>
    </ligand>
</feature>
<keyword evidence="7 12" id="KW-0479">Metal-binding</keyword>
<comment type="cofactor">
    <cofactor evidence="13">
        <name>heme</name>
        <dbReference type="ChEBI" id="CHEBI:30413"/>
    </cofactor>
    <text evidence="13">Binds 4 heme groups per subunit.</text>
</comment>
<feature type="binding site" description="covalent" evidence="13">
    <location>
        <position position="81"/>
    </location>
    <ligand>
        <name>heme</name>
        <dbReference type="ChEBI" id="CHEBI:30413"/>
        <label>2</label>
    </ligand>
</feature>
<feature type="binding site" description="axial binding residue" evidence="14">
    <location>
        <position position="142"/>
    </location>
    <ligand>
        <name>heme</name>
        <dbReference type="ChEBI" id="CHEBI:30413"/>
        <label>3</label>
    </ligand>
    <ligandPart>
        <name>Fe</name>
        <dbReference type="ChEBI" id="CHEBI:18248"/>
    </ligandPart>
</feature>
<evidence type="ECO:0000256" key="8">
    <source>
        <dbReference type="ARBA" id="ARBA00022982"/>
    </source>
</evidence>
<dbReference type="KEGG" id="tvi:Thivi_4483"/>
<evidence type="ECO:0000256" key="4">
    <source>
        <dbReference type="ARBA" id="ARBA00022475"/>
    </source>
</evidence>
<sequence length="201" mass="22581">MEFRETVKEPKRVPRRFSLLALVLVFLAGIAFVGTANYAITATNTLEFCTSCHTMQTNYQEYQETLHFKNPSGVQATCADCHVPKEIGPKLITKIVAAKDVYHEIMGTIDTPEKFEARRWHMANNVWKKMKASDSRECRTCHDFANMDLSEQSRSARSRHAAAEDKGETCIDCHKGVVHHEPDEPDGSDHAETAQATVDPS</sequence>
<evidence type="ECO:0000256" key="5">
    <source>
        <dbReference type="ARBA" id="ARBA00022617"/>
    </source>
</evidence>
<dbReference type="Pfam" id="PF03264">
    <property type="entry name" value="Cytochrom_NNT"/>
    <property type="match status" value="1"/>
</dbReference>
<feature type="binding site" description="covalent" evidence="13">
    <location>
        <position position="78"/>
    </location>
    <ligand>
        <name>heme</name>
        <dbReference type="ChEBI" id="CHEBI:30413"/>
        <label>2</label>
    </ligand>
</feature>
<keyword evidence="6 16" id="KW-0812">Transmembrane</keyword>
<evidence type="ECO:0000313" key="19">
    <source>
        <dbReference type="Proteomes" id="UP000006062"/>
    </source>
</evidence>
<dbReference type="InterPro" id="IPR051174">
    <property type="entry name" value="Cytochrome_c-type_ET"/>
</dbReference>
<name>I3YH12_THIV6</name>
<evidence type="ECO:0000256" key="15">
    <source>
        <dbReference type="SAM" id="MobiDB-lite"/>
    </source>
</evidence>
<dbReference type="GO" id="GO:0046872">
    <property type="term" value="F:metal ion binding"/>
    <property type="evidence" value="ECO:0007669"/>
    <property type="project" value="UniProtKB-KW"/>
</dbReference>
<dbReference type="InterPro" id="IPR005126">
    <property type="entry name" value="NapC/NirT_cyt_c_N"/>
</dbReference>
<evidence type="ECO:0000256" key="16">
    <source>
        <dbReference type="SAM" id="Phobius"/>
    </source>
</evidence>
<feature type="binding site" description="axial binding residue" evidence="14">
    <location>
        <position position="100"/>
    </location>
    <ligand>
        <name>heme</name>
        <dbReference type="ChEBI" id="CHEBI:30413"/>
        <label>1</label>
    </ligand>
    <ligandPart>
        <name>Fe</name>
        <dbReference type="ChEBI" id="CHEBI:18248"/>
    </ligandPart>
</feature>